<evidence type="ECO:0000256" key="1">
    <source>
        <dbReference type="SAM" id="Phobius"/>
    </source>
</evidence>
<evidence type="ECO:0000313" key="2">
    <source>
        <dbReference type="EMBL" id="AXN38460.1"/>
    </source>
</evidence>
<name>A0ABM6XJ56_9BACI</name>
<organism evidence="2 3">
    <name type="scientific">Peribacillus butanolivorans</name>
    <dbReference type="NCBI Taxonomy" id="421767"/>
    <lineage>
        <taxon>Bacteria</taxon>
        <taxon>Bacillati</taxon>
        <taxon>Bacillota</taxon>
        <taxon>Bacilli</taxon>
        <taxon>Bacillales</taxon>
        <taxon>Bacillaceae</taxon>
        <taxon>Peribacillus</taxon>
    </lineage>
</organism>
<proteinExistence type="predicted"/>
<accession>A0ABM6XJ56</accession>
<gene>
    <name evidence="2" type="ORF">DTO10_08465</name>
</gene>
<keyword evidence="1" id="KW-0472">Membrane</keyword>
<keyword evidence="1" id="KW-1133">Transmembrane helix</keyword>
<protein>
    <submittedName>
        <fullName evidence="2">Uncharacterized protein</fullName>
    </submittedName>
</protein>
<sequence>MIEWVSFQEYKKGLILLFNRKKLRIEQLAITSKGKILKSYYAVRIPLFKVLLSMVIFYIFVWFLHRKSNNDRALAHFFS</sequence>
<dbReference type="EMBL" id="CP030926">
    <property type="protein sequence ID" value="AXN38460.1"/>
    <property type="molecule type" value="Genomic_DNA"/>
</dbReference>
<feature type="transmembrane region" description="Helical" evidence="1">
    <location>
        <begin position="41"/>
        <end position="64"/>
    </location>
</feature>
<keyword evidence="3" id="KW-1185">Reference proteome</keyword>
<keyword evidence="1" id="KW-0812">Transmembrane</keyword>
<reference evidence="2 3" key="1">
    <citation type="submission" date="2018-07" db="EMBL/GenBank/DDBJ databases">
        <title>The molecular basis for the intramolecular migration of carboxyl group in the catabolism of para-hydroxybenzoate via gentisate.</title>
        <authorList>
            <person name="Zhao H."/>
            <person name="Xu Y."/>
            <person name="Lin S."/>
            <person name="Spain J.C."/>
            <person name="Zhou N.-Y."/>
        </authorList>
    </citation>
    <scope>NUCLEOTIDE SEQUENCE [LARGE SCALE GENOMIC DNA]</scope>
    <source>
        <strain evidence="2 3">PHB-7a</strain>
    </source>
</reference>
<dbReference type="Proteomes" id="UP000260457">
    <property type="component" value="Chromosome"/>
</dbReference>
<evidence type="ECO:0000313" key="3">
    <source>
        <dbReference type="Proteomes" id="UP000260457"/>
    </source>
</evidence>